<dbReference type="RefSeq" id="WP_094439273.1">
    <property type="nucleotide sequence ID" value="NZ_NKDB02000003.1"/>
</dbReference>
<evidence type="ECO:0000313" key="3">
    <source>
        <dbReference type="Proteomes" id="UP000216225"/>
    </source>
</evidence>
<dbReference type="EMBL" id="NKDB02000003">
    <property type="protein sequence ID" value="RKJ95396.1"/>
    <property type="molecule type" value="Genomic_DNA"/>
</dbReference>
<feature type="signal peptide" evidence="1">
    <location>
        <begin position="1"/>
        <end position="20"/>
    </location>
</feature>
<comment type="caution">
    <text evidence="2">The sequence shown here is derived from an EMBL/GenBank/DDBJ whole genome shotgun (WGS) entry which is preliminary data.</text>
</comment>
<keyword evidence="1" id="KW-0732">Signal</keyword>
<dbReference type="Proteomes" id="UP000216225">
    <property type="component" value="Unassembled WGS sequence"/>
</dbReference>
<protein>
    <recommendedName>
        <fullName evidence="4">Lipoprotein</fullName>
    </recommendedName>
</protein>
<name>A0A420K9J5_9BURK</name>
<feature type="chain" id="PRO_5019220273" description="Lipoprotein" evidence="1">
    <location>
        <begin position="21"/>
        <end position="239"/>
    </location>
</feature>
<evidence type="ECO:0000256" key="1">
    <source>
        <dbReference type="SAM" id="SignalP"/>
    </source>
</evidence>
<dbReference type="AlphaFoldDB" id="A0A420K9J5"/>
<evidence type="ECO:0000313" key="2">
    <source>
        <dbReference type="EMBL" id="RKJ95396.1"/>
    </source>
</evidence>
<organism evidence="2 3">
    <name type="scientific">Alicycliphilus denitrificans</name>
    <dbReference type="NCBI Taxonomy" id="179636"/>
    <lineage>
        <taxon>Bacteria</taxon>
        <taxon>Pseudomonadati</taxon>
        <taxon>Pseudomonadota</taxon>
        <taxon>Betaproteobacteria</taxon>
        <taxon>Burkholderiales</taxon>
        <taxon>Comamonadaceae</taxon>
        <taxon>Alicycliphilus</taxon>
    </lineage>
</organism>
<proteinExistence type="predicted"/>
<accession>A0A420K9J5</accession>
<evidence type="ECO:0008006" key="4">
    <source>
        <dbReference type="Google" id="ProtNLM"/>
    </source>
</evidence>
<reference evidence="2 3" key="1">
    <citation type="submission" date="2018-09" db="EMBL/GenBank/DDBJ databases">
        <title>Genome comparison of Alicycliphilus sp. BQ1, a polyurethanolytic bacterium, with its closest phylogenetic relatives Alicycliphilus denitrificans BC and K601, unable to attack polyurethane.</title>
        <authorList>
            <person name="Loza-Tavera H."/>
            <person name="Lozano L."/>
            <person name="Cevallos M."/>
            <person name="Maya-Lucas O."/>
            <person name="Garcia-Mena J."/>
            <person name="Hernandez J."/>
        </authorList>
    </citation>
    <scope>NUCLEOTIDE SEQUENCE [LARGE SCALE GENOMIC DNA]</scope>
    <source>
        <strain evidence="2 3">BQ1</strain>
    </source>
</reference>
<sequence length="239" mass="26321">MTLTSSTIRRLLPCTLVVLAACAPLSPTQTEYPVGRARLALPPGAWEDLGAADEAIDVLPAPTSTMALQARAVALRGPSQELLAVLRVHTNRDNHPRDPVYWTGRCPQQEGMMVEDATRGSTVRVDCLRFKRRADGTQWLEKNDPDFAQWLDRRKIAMGKPYSYLSYRYAATGSAVVEVDALVDPRLLTPVARNNHEFLAAGWPALQWGRDLAQAVRVSTGMMDGYLAVPPFPFAVPIP</sequence>
<gene>
    <name evidence="2" type="ORF">CE154_015775</name>
</gene>